<evidence type="ECO:0000256" key="1">
    <source>
        <dbReference type="ARBA" id="ARBA00000085"/>
    </source>
</evidence>
<dbReference type="InterPro" id="IPR003661">
    <property type="entry name" value="HisK_dim/P_dom"/>
</dbReference>
<name>A0A1M5MSY6_9GAMM</name>
<dbReference type="InterPro" id="IPR052162">
    <property type="entry name" value="Sensor_kinase/Photoreceptor"/>
</dbReference>
<comment type="catalytic activity">
    <reaction evidence="1">
        <text>ATP + protein L-histidine = ADP + protein N-phospho-L-histidine.</text>
        <dbReference type="EC" id="2.7.13.3"/>
    </reaction>
</comment>
<dbReference type="Pfam" id="PF00512">
    <property type="entry name" value="HisKA"/>
    <property type="match status" value="1"/>
</dbReference>
<evidence type="ECO:0000256" key="3">
    <source>
        <dbReference type="ARBA" id="ARBA00022553"/>
    </source>
</evidence>
<dbReference type="InterPro" id="IPR029016">
    <property type="entry name" value="GAF-like_dom_sf"/>
</dbReference>
<feature type="transmembrane region" description="Helical" evidence="7">
    <location>
        <begin position="30"/>
        <end position="51"/>
    </location>
</feature>
<keyword evidence="7" id="KW-0812">Transmembrane</keyword>
<dbReference type="SMART" id="SM00387">
    <property type="entry name" value="HATPase_c"/>
    <property type="match status" value="1"/>
</dbReference>
<dbReference type="EC" id="2.7.13.3" evidence="2"/>
<gene>
    <name evidence="10" type="ORF">SAMN04488068_1439</name>
</gene>
<dbReference type="SUPFAM" id="SSF47384">
    <property type="entry name" value="Homodimeric domain of signal transducing histidine kinase"/>
    <property type="match status" value="1"/>
</dbReference>
<keyword evidence="4" id="KW-0808">Transferase</keyword>
<dbReference type="InterPro" id="IPR036890">
    <property type="entry name" value="HATPase_C_sf"/>
</dbReference>
<dbReference type="OrthoDB" id="9804645at2"/>
<dbReference type="PROSITE" id="PS50112">
    <property type="entry name" value="PAS"/>
    <property type="match status" value="1"/>
</dbReference>
<dbReference type="Proteomes" id="UP000199758">
    <property type="component" value="Unassembled WGS sequence"/>
</dbReference>
<dbReference type="Pfam" id="PF02518">
    <property type="entry name" value="HATPase_c"/>
    <property type="match status" value="1"/>
</dbReference>
<dbReference type="SUPFAM" id="SSF55874">
    <property type="entry name" value="ATPase domain of HSP90 chaperone/DNA topoisomerase II/histidine kinase"/>
    <property type="match status" value="1"/>
</dbReference>
<protein>
    <recommendedName>
        <fullName evidence="2">histidine kinase</fullName>
        <ecNumber evidence="2">2.7.13.3</ecNumber>
    </recommendedName>
</protein>
<dbReference type="SMART" id="SM00388">
    <property type="entry name" value="HisKA"/>
    <property type="match status" value="1"/>
</dbReference>
<dbReference type="PROSITE" id="PS50109">
    <property type="entry name" value="HIS_KIN"/>
    <property type="match status" value="1"/>
</dbReference>
<dbReference type="Pfam" id="PF01590">
    <property type="entry name" value="GAF"/>
    <property type="match status" value="1"/>
</dbReference>
<dbReference type="STRING" id="490188.SAMN04488068_1439"/>
<reference evidence="10 11" key="1">
    <citation type="submission" date="2016-11" db="EMBL/GenBank/DDBJ databases">
        <authorList>
            <person name="Jaros S."/>
            <person name="Januszkiewicz K."/>
            <person name="Wedrychowicz H."/>
        </authorList>
    </citation>
    <scope>NUCLEOTIDE SEQUENCE [LARGE SCALE GENOMIC DNA]</scope>
    <source>
        <strain evidence="10 11">CGMCC 1.7049</strain>
    </source>
</reference>
<dbReference type="NCBIfam" id="TIGR00229">
    <property type="entry name" value="sensory_box"/>
    <property type="match status" value="1"/>
</dbReference>
<dbReference type="InterPro" id="IPR003594">
    <property type="entry name" value="HATPase_dom"/>
</dbReference>
<accession>A0A1M5MSY6</accession>
<dbReference type="EMBL" id="FQWZ01000003">
    <property type="protein sequence ID" value="SHG80327.1"/>
    <property type="molecule type" value="Genomic_DNA"/>
</dbReference>
<keyword evidence="7" id="KW-1133">Transmembrane helix</keyword>
<evidence type="ECO:0000259" key="9">
    <source>
        <dbReference type="PROSITE" id="PS50112"/>
    </source>
</evidence>
<feature type="domain" description="Histidine kinase" evidence="8">
    <location>
        <begin position="438"/>
        <end position="652"/>
    </location>
</feature>
<evidence type="ECO:0000256" key="7">
    <source>
        <dbReference type="SAM" id="Phobius"/>
    </source>
</evidence>
<dbReference type="RefSeq" id="WP_072895974.1">
    <property type="nucleotide sequence ID" value="NZ_FQWZ01000003.1"/>
</dbReference>
<evidence type="ECO:0000313" key="10">
    <source>
        <dbReference type="EMBL" id="SHG80327.1"/>
    </source>
</evidence>
<dbReference type="Pfam" id="PF08448">
    <property type="entry name" value="PAS_4"/>
    <property type="match status" value="1"/>
</dbReference>
<keyword evidence="7" id="KW-0472">Membrane</keyword>
<dbReference type="SMART" id="SM00091">
    <property type="entry name" value="PAS"/>
    <property type="match status" value="1"/>
</dbReference>
<dbReference type="InterPro" id="IPR013656">
    <property type="entry name" value="PAS_4"/>
</dbReference>
<sequence length="659" mass="72983">MKLKYYFAAAVIAASALVSAVILGWVEGNAATLAALSLPLFLIGTAAAWFLDALDRRLSDLSQTARSLAAPTRAQAAELARTDDSVTVIARSLDGVQQRMTELQTRFEQQRAIAEHAPDAMWVLHVESGTVADVNQSFVDLCGIPREQIIGVTPRVFGPRLQADGTPSADFLRTLIQHSLAGERVITTCTLLTGNGERVACEVRAAKLPSLPGRTLLGGTIIDISDRLAAERLAADRLAFEALISRLSTEMITYDSRQIDEGIAHALEEVGRLMQADRCTVWLYQDAGQTMRGSHEWHAPDVAAPRDYTEPTSIGHFAWTQSFLQRGEIVNVARVSDLPDEADHERRLWAESGIKSIVLVPLRPPPSVPGVVSFEWIDRERVWPPELVFLLTVFGEMVSNLLSRQVVERELARQRETLERSIAELTRSNSELQRFAYAASHDLQEPLRAISGFSDLLTRRYKGRIDATADEYLDFVRDAAGRMRGMITHLLDYSRIDASPRPFEVCDLTAVLSLALANLHASIEELDARIDHDPLPSVMGDPSQLLQLLQNLISNAIKFHSDAPPHVRIECRREGDQWCIAVRDNGIGIRHEDAERIFEVFKRLHAADRYPGSGIGLSVCKRIIERHRGQIRAWPNEDGVGTTLSFTLPVRSGTADAIA</sequence>
<dbReference type="CDD" id="cd00082">
    <property type="entry name" value="HisKA"/>
    <property type="match status" value="1"/>
</dbReference>
<dbReference type="Gene3D" id="3.30.450.20">
    <property type="entry name" value="PAS domain"/>
    <property type="match status" value="1"/>
</dbReference>
<dbReference type="InterPro" id="IPR003018">
    <property type="entry name" value="GAF"/>
</dbReference>
<dbReference type="Gene3D" id="1.10.287.130">
    <property type="match status" value="1"/>
</dbReference>
<dbReference type="Gene3D" id="3.30.565.10">
    <property type="entry name" value="Histidine kinase-like ATPase, C-terminal domain"/>
    <property type="match status" value="1"/>
</dbReference>
<feature type="domain" description="PAS" evidence="9">
    <location>
        <begin position="106"/>
        <end position="151"/>
    </location>
</feature>
<evidence type="ECO:0000256" key="6">
    <source>
        <dbReference type="SAM" id="Coils"/>
    </source>
</evidence>
<evidence type="ECO:0000313" key="11">
    <source>
        <dbReference type="Proteomes" id="UP000199758"/>
    </source>
</evidence>
<evidence type="ECO:0000259" key="8">
    <source>
        <dbReference type="PROSITE" id="PS50109"/>
    </source>
</evidence>
<dbReference type="PRINTS" id="PR00344">
    <property type="entry name" value="BCTRLSENSOR"/>
</dbReference>
<dbReference type="SUPFAM" id="SSF55785">
    <property type="entry name" value="PYP-like sensor domain (PAS domain)"/>
    <property type="match status" value="1"/>
</dbReference>
<dbReference type="InterPro" id="IPR000014">
    <property type="entry name" value="PAS"/>
</dbReference>
<dbReference type="InterPro" id="IPR035965">
    <property type="entry name" value="PAS-like_dom_sf"/>
</dbReference>
<dbReference type="Gene3D" id="3.30.450.40">
    <property type="match status" value="1"/>
</dbReference>
<keyword evidence="5" id="KW-0418">Kinase</keyword>
<keyword evidence="3" id="KW-0597">Phosphoprotein</keyword>
<feature type="coiled-coil region" evidence="6">
    <location>
        <begin position="404"/>
        <end position="435"/>
    </location>
</feature>
<evidence type="ECO:0000256" key="2">
    <source>
        <dbReference type="ARBA" id="ARBA00012438"/>
    </source>
</evidence>
<dbReference type="InterPro" id="IPR004358">
    <property type="entry name" value="Sig_transdc_His_kin-like_C"/>
</dbReference>
<dbReference type="SUPFAM" id="SSF55781">
    <property type="entry name" value="GAF domain-like"/>
    <property type="match status" value="1"/>
</dbReference>
<dbReference type="PANTHER" id="PTHR43304">
    <property type="entry name" value="PHYTOCHROME-LIKE PROTEIN CPH1"/>
    <property type="match status" value="1"/>
</dbReference>
<dbReference type="FunFam" id="3.30.565.10:FF:000006">
    <property type="entry name" value="Sensor histidine kinase WalK"/>
    <property type="match status" value="1"/>
</dbReference>
<dbReference type="SMART" id="SM00065">
    <property type="entry name" value="GAF"/>
    <property type="match status" value="1"/>
</dbReference>
<dbReference type="InterPro" id="IPR005467">
    <property type="entry name" value="His_kinase_dom"/>
</dbReference>
<dbReference type="GO" id="GO:0000155">
    <property type="term" value="F:phosphorelay sensor kinase activity"/>
    <property type="evidence" value="ECO:0007669"/>
    <property type="project" value="InterPro"/>
</dbReference>
<dbReference type="GO" id="GO:0005886">
    <property type="term" value="C:plasma membrane"/>
    <property type="evidence" value="ECO:0007669"/>
    <property type="project" value="UniProtKB-ARBA"/>
</dbReference>
<organism evidence="10 11">
    <name type="scientific">Hydrocarboniphaga daqingensis</name>
    <dbReference type="NCBI Taxonomy" id="490188"/>
    <lineage>
        <taxon>Bacteria</taxon>
        <taxon>Pseudomonadati</taxon>
        <taxon>Pseudomonadota</taxon>
        <taxon>Gammaproteobacteria</taxon>
        <taxon>Nevskiales</taxon>
        <taxon>Nevskiaceae</taxon>
        <taxon>Hydrocarboniphaga</taxon>
    </lineage>
</organism>
<dbReference type="PANTHER" id="PTHR43304:SF1">
    <property type="entry name" value="PAC DOMAIN-CONTAINING PROTEIN"/>
    <property type="match status" value="1"/>
</dbReference>
<keyword evidence="6" id="KW-0175">Coiled coil</keyword>
<dbReference type="AlphaFoldDB" id="A0A1M5MSY6"/>
<proteinExistence type="predicted"/>
<evidence type="ECO:0000256" key="5">
    <source>
        <dbReference type="ARBA" id="ARBA00022777"/>
    </source>
</evidence>
<evidence type="ECO:0000256" key="4">
    <source>
        <dbReference type="ARBA" id="ARBA00022679"/>
    </source>
</evidence>
<keyword evidence="11" id="KW-1185">Reference proteome</keyword>
<dbReference type="InterPro" id="IPR036097">
    <property type="entry name" value="HisK_dim/P_sf"/>
</dbReference>